<proteinExistence type="inferred from homology"/>
<dbReference type="InterPro" id="IPR006016">
    <property type="entry name" value="UspA"/>
</dbReference>
<dbReference type="AlphaFoldDB" id="A0A3B1CYG1"/>
<gene>
    <name evidence="3" type="ORF">MNBD_NITROSPIRAE02-998</name>
</gene>
<dbReference type="InterPro" id="IPR006015">
    <property type="entry name" value="Universal_stress_UspA"/>
</dbReference>
<reference evidence="3" key="1">
    <citation type="submission" date="2018-06" db="EMBL/GenBank/DDBJ databases">
        <authorList>
            <person name="Zhirakovskaya E."/>
        </authorList>
    </citation>
    <scope>NUCLEOTIDE SEQUENCE</scope>
</reference>
<evidence type="ECO:0000313" key="3">
    <source>
        <dbReference type="EMBL" id="VAX33462.1"/>
    </source>
</evidence>
<dbReference type="CDD" id="cd00293">
    <property type="entry name" value="USP-like"/>
    <property type="match status" value="1"/>
</dbReference>
<dbReference type="SUPFAM" id="SSF52402">
    <property type="entry name" value="Adenine nucleotide alpha hydrolases-like"/>
    <property type="match status" value="1"/>
</dbReference>
<dbReference type="Gene3D" id="3.40.50.620">
    <property type="entry name" value="HUPs"/>
    <property type="match status" value="1"/>
</dbReference>
<evidence type="ECO:0000256" key="1">
    <source>
        <dbReference type="ARBA" id="ARBA00008791"/>
    </source>
</evidence>
<organism evidence="3">
    <name type="scientific">hydrothermal vent metagenome</name>
    <dbReference type="NCBI Taxonomy" id="652676"/>
    <lineage>
        <taxon>unclassified sequences</taxon>
        <taxon>metagenomes</taxon>
        <taxon>ecological metagenomes</taxon>
    </lineage>
</organism>
<dbReference type="Pfam" id="PF00582">
    <property type="entry name" value="Usp"/>
    <property type="match status" value="1"/>
</dbReference>
<dbReference type="InterPro" id="IPR014729">
    <property type="entry name" value="Rossmann-like_a/b/a_fold"/>
</dbReference>
<evidence type="ECO:0000259" key="2">
    <source>
        <dbReference type="Pfam" id="PF00582"/>
    </source>
</evidence>
<sequence>MMKNTMKKILIAHDGSKNSNKALKIAVEIAVKFDSILYVLSVVPELYLTELTDFDRQRITEALTEETNKTMEKVRTSLASHTIENKTLVRQGDPAEVILDTAKKMKVNLIVTGSHGRHGATKFLLGSVSSKVLDHAHCPVLVVK</sequence>
<name>A0A3B1CYG1_9ZZZZ</name>
<protein>
    <submittedName>
        <fullName evidence="3">Universal stress protein family</fullName>
    </submittedName>
</protein>
<comment type="similarity">
    <text evidence="1">Belongs to the universal stress protein A family.</text>
</comment>
<dbReference type="PRINTS" id="PR01438">
    <property type="entry name" value="UNVRSLSTRESS"/>
</dbReference>
<dbReference type="PANTHER" id="PTHR46268">
    <property type="entry name" value="STRESS RESPONSE PROTEIN NHAX"/>
    <property type="match status" value="1"/>
</dbReference>
<dbReference type="EMBL" id="UOGH01000296">
    <property type="protein sequence ID" value="VAX33462.1"/>
    <property type="molecule type" value="Genomic_DNA"/>
</dbReference>
<feature type="domain" description="UspA" evidence="2">
    <location>
        <begin position="6"/>
        <end position="144"/>
    </location>
</feature>
<dbReference type="PIRSF" id="PIRSF006276">
    <property type="entry name" value="UspA"/>
    <property type="match status" value="1"/>
</dbReference>
<accession>A0A3B1CYG1</accession>
<dbReference type="PANTHER" id="PTHR46268:SF6">
    <property type="entry name" value="UNIVERSAL STRESS PROTEIN UP12"/>
    <property type="match status" value="1"/>
</dbReference>